<feature type="transmembrane region" description="Helical" evidence="1">
    <location>
        <begin position="37"/>
        <end position="55"/>
    </location>
</feature>
<protein>
    <submittedName>
        <fullName evidence="2">Uncharacterized protein</fullName>
    </submittedName>
</protein>
<organism evidence="2 3">
    <name type="scientific">Natrialba hulunbeirensis JCM 10989</name>
    <dbReference type="NCBI Taxonomy" id="1227493"/>
    <lineage>
        <taxon>Archaea</taxon>
        <taxon>Methanobacteriati</taxon>
        <taxon>Methanobacteriota</taxon>
        <taxon>Stenosarchaea group</taxon>
        <taxon>Halobacteria</taxon>
        <taxon>Halobacteriales</taxon>
        <taxon>Natrialbaceae</taxon>
        <taxon>Natrialba</taxon>
    </lineage>
</organism>
<accession>M0ACT7</accession>
<dbReference type="RefSeq" id="WP_006651724.1">
    <property type="nucleotide sequence ID" value="NZ_AOIM01000009.1"/>
</dbReference>
<sequence length="67" mass="7365">MNTRGRLFVGLLWLGVAGLMATTILVEPGFSASASELARLFVVALALFLAVVYLFDPWNVLSRQPFH</sequence>
<reference evidence="2 3" key="1">
    <citation type="journal article" date="2014" name="PLoS Genet.">
        <title>Phylogenetically driven sequencing of extremely halophilic archaea reveals strategies for static and dynamic osmo-response.</title>
        <authorList>
            <person name="Becker E.A."/>
            <person name="Seitzer P.M."/>
            <person name="Tritt A."/>
            <person name="Larsen D."/>
            <person name="Krusor M."/>
            <person name="Yao A.I."/>
            <person name="Wu D."/>
            <person name="Madern D."/>
            <person name="Eisen J.A."/>
            <person name="Darling A.E."/>
            <person name="Facciotti M.T."/>
        </authorList>
    </citation>
    <scope>NUCLEOTIDE SEQUENCE [LARGE SCALE GENOMIC DNA]</scope>
    <source>
        <strain evidence="2 3">JCM 10989</strain>
    </source>
</reference>
<dbReference type="PATRIC" id="fig|1227493.4.peg.433"/>
<keyword evidence="1" id="KW-0812">Transmembrane</keyword>
<dbReference type="EMBL" id="AOIM01000009">
    <property type="protein sequence ID" value="ELY95163.1"/>
    <property type="molecule type" value="Genomic_DNA"/>
</dbReference>
<proteinExistence type="predicted"/>
<gene>
    <name evidence="2" type="ORF">C483_02326</name>
</gene>
<keyword evidence="3" id="KW-1185">Reference proteome</keyword>
<evidence type="ECO:0000256" key="1">
    <source>
        <dbReference type="SAM" id="Phobius"/>
    </source>
</evidence>
<keyword evidence="1" id="KW-1133">Transmembrane helix</keyword>
<evidence type="ECO:0000313" key="2">
    <source>
        <dbReference type="EMBL" id="ELY95163.1"/>
    </source>
</evidence>
<dbReference type="AlphaFoldDB" id="M0ACT7"/>
<dbReference type="OrthoDB" id="204603at2157"/>
<comment type="caution">
    <text evidence="2">The sequence shown here is derived from an EMBL/GenBank/DDBJ whole genome shotgun (WGS) entry which is preliminary data.</text>
</comment>
<evidence type="ECO:0000313" key="3">
    <source>
        <dbReference type="Proteomes" id="UP000011519"/>
    </source>
</evidence>
<dbReference type="Proteomes" id="UP000011519">
    <property type="component" value="Unassembled WGS sequence"/>
</dbReference>
<keyword evidence="1" id="KW-0472">Membrane</keyword>
<name>M0ACT7_9EURY</name>